<evidence type="ECO:0000313" key="3">
    <source>
        <dbReference type="Proteomes" id="UP001150569"/>
    </source>
</evidence>
<evidence type="ECO:0000256" key="1">
    <source>
        <dbReference type="SAM" id="MobiDB-lite"/>
    </source>
</evidence>
<dbReference type="EMBL" id="JANBPT010000114">
    <property type="protein sequence ID" value="KAJ1927512.1"/>
    <property type="molecule type" value="Genomic_DNA"/>
</dbReference>
<feature type="region of interest" description="Disordered" evidence="1">
    <location>
        <begin position="18"/>
        <end position="40"/>
    </location>
</feature>
<feature type="region of interest" description="Disordered" evidence="1">
    <location>
        <begin position="388"/>
        <end position="419"/>
    </location>
</feature>
<keyword evidence="3" id="KW-1185">Reference proteome</keyword>
<proteinExistence type="predicted"/>
<organism evidence="2 3">
    <name type="scientific">Tieghemiomyces parasiticus</name>
    <dbReference type="NCBI Taxonomy" id="78921"/>
    <lineage>
        <taxon>Eukaryota</taxon>
        <taxon>Fungi</taxon>
        <taxon>Fungi incertae sedis</taxon>
        <taxon>Zoopagomycota</taxon>
        <taxon>Kickxellomycotina</taxon>
        <taxon>Dimargaritomycetes</taxon>
        <taxon>Dimargaritales</taxon>
        <taxon>Dimargaritaceae</taxon>
        <taxon>Tieghemiomyces</taxon>
    </lineage>
</organism>
<dbReference type="Proteomes" id="UP001150569">
    <property type="component" value="Unassembled WGS sequence"/>
</dbReference>
<dbReference type="AlphaFoldDB" id="A0A9W8E0L3"/>
<feature type="compositionally biased region" description="Acidic residues" evidence="1">
    <location>
        <begin position="389"/>
        <end position="405"/>
    </location>
</feature>
<reference evidence="2" key="1">
    <citation type="submission" date="2022-07" db="EMBL/GenBank/DDBJ databases">
        <title>Phylogenomic reconstructions and comparative analyses of Kickxellomycotina fungi.</title>
        <authorList>
            <person name="Reynolds N.K."/>
            <person name="Stajich J.E."/>
            <person name="Barry K."/>
            <person name="Grigoriev I.V."/>
            <person name="Crous P."/>
            <person name="Smith M.E."/>
        </authorList>
    </citation>
    <scope>NUCLEOTIDE SEQUENCE</scope>
    <source>
        <strain evidence="2">RSA 861</strain>
    </source>
</reference>
<evidence type="ECO:0000313" key="2">
    <source>
        <dbReference type="EMBL" id="KAJ1927512.1"/>
    </source>
</evidence>
<comment type="caution">
    <text evidence="2">The sequence shown here is derived from an EMBL/GenBank/DDBJ whole genome shotgun (WGS) entry which is preliminary data.</text>
</comment>
<name>A0A9W8E0L3_9FUNG</name>
<accession>A0A9W8E0L3</accession>
<sequence length="419" mass="47298">MATSIDYREQFYGPAHKQRGLLRPGVPTVPAGPESERDLDSGPVLITEVRNGLHPPDAEAAQVAGPDAQINEIIPIRPMLTSAAPRRKRSRKTSPGIKFRHARGLMENHHYNLLRDEALGRPLPSDFAEAYRVVPGSRSRTKNMIRSDLLGDYGVESEEEIPDDLSYRLYKVTLSQLHETHLLVNYFMLGNWQKALTIFKSMWSPPSTSEDQWEFLFGPPGAIVHDLMWVAVLHNQIQAVEALTPWIAFVGVPELQDLELRIVSTWAIIAARLGYLDIADRLFKLKPCKQAVRDENAETFDEICRAAQSGVQSSLQDGSRRSHSNLSRGSYSTSQQYQHEMESAPVDQLWKTRWSDRVLLRELKLPENLSLAPESLVGVTVISIPASFNEDEASIEPPSEDEQAIEEPREERTGKRQRH</sequence>
<feature type="compositionally biased region" description="Basic residues" evidence="1">
    <location>
        <begin position="85"/>
        <end position="96"/>
    </location>
</feature>
<gene>
    <name evidence="2" type="ORF">IWQ60_002859</name>
</gene>
<feature type="compositionally biased region" description="Basic and acidic residues" evidence="1">
    <location>
        <begin position="406"/>
        <end position="419"/>
    </location>
</feature>
<feature type="compositionally biased region" description="Polar residues" evidence="1">
    <location>
        <begin position="324"/>
        <end position="338"/>
    </location>
</feature>
<feature type="region of interest" description="Disordered" evidence="1">
    <location>
        <begin position="77"/>
        <end position="96"/>
    </location>
</feature>
<protein>
    <submittedName>
        <fullName evidence="2">Uncharacterized protein</fullName>
    </submittedName>
</protein>
<feature type="region of interest" description="Disordered" evidence="1">
    <location>
        <begin position="314"/>
        <end position="338"/>
    </location>
</feature>